<keyword evidence="4" id="KW-1185">Reference proteome</keyword>
<dbReference type="PANTHER" id="PTHR30273:SF2">
    <property type="entry name" value="PROTEIN FECR"/>
    <property type="match status" value="1"/>
</dbReference>
<evidence type="ECO:0000259" key="1">
    <source>
        <dbReference type="Pfam" id="PF04773"/>
    </source>
</evidence>
<dbReference type="Gene3D" id="2.60.120.1440">
    <property type="match status" value="1"/>
</dbReference>
<evidence type="ECO:0000313" key="4">
    <source>
        <dbReference type="Proteomes" id="UP001501671"/>
    </source>
</evidence>
<evidence type="ECO:0000313" key="3">
    <source>
        <dbReference type="EMBL" id="GAA4323551.1"/>
    </source>
</evidence>
<protein>
    <submittedName>
        <fullName evidence="3">FecR domain-containing protein</fullName>
    </submittedName>
</protein>
<feature type="domain" description="FecR N-terminal" evidence="2">
    <location>
        <begin position="17"/>
        <end position="57"/>
    </location>
</feature>
<dbReference type="Pfam" id="PF16220">
    <property type="entry name" value="DUF4880"/>
    <property type="match status" value="1"/>
</dbReference>
<dbReference type="Pfam" id="PF04773">
    <property type="entry name" value="FecR"/>
    <property type="match status" value="1"/>
</dbReference>
<dbReference type="PIRSF" id="PIRSF018266">
    <property type="entry name" value="FecR"/>
    <property type="match status" value="1"/>
</dbReference>
<gene>
    <name evidence="3" type="ORF">GCM10023144_04470</name>
</gene>
<name>A0ABP8GFN9_9BURK</name>
<organism evidence="3 4">
    <name type="scientific">Pigmentiphaga soli</name>
    <dbReference type="NCBI Taxonomy" id="1007095"/>
    <lineage>
        <taxon>Bacteria</taxon>
        <taxon>Pseudomonadati</taxon>
        <taxon>Pseudomonadota</taxon>
        <taxon>Betaproteobacteria</taxon>
        <taxon>Burkholderiales</taxon>
        <taxon>Alcaligenaceae</taxon>
        <taxon>Pigmentiphaga</taxon>
    </lineage>
</organism>
<proteinExistence type="predicted"/>
<feature type="domain" description="FecR protein" evidence="1">
    <location>
        <begin position="128"/>
        <end position="215"/>
    </location>
</feature>
<sequence length="331" mass="34912">MAFDPMAYSGLPGPLAEAAVDWMVRLESGSATAQERAAFEAWLAADGAHRAAWERLQDALGPAASRLRALDRRARGQAAAAREALVACPPLSAQRRKLLGGAAAVLGLGAGACAVDRWVPLADLLADARSNTGQRKTVDLEDGSRLTLDARSAADVRFDARARSVRLLDGALAIEAAADSRPLEVRAGSLRAFARAGRFMIRQAADGRTLVAALRQDVRVQAGAAGHATLPAGQALWLADGALRPAPAPAEAHAAWLEGLVDVRDGTLGDVIEALRPYRHGLLQIAQDAARLPVFGVFSLDDGDRALRTLADTLPVTVRRFGPWLTRIALA</sequence>
<reference evidence="4" key="1">
    <citation type="journal article" date="2019" name="Int. J. Syst. Evol. Microbiol.">
        <title>The Global Catalogue of Microorganisms (GCM) 10K type strain sequencing project: providing services to taxonomists for standard genome sequencing and annotation.</title>
        <authorList>
            <consortium name="The Broad Institute Genomics Platform"/>
            <consortium name="The Broad Institute Genome Sequencing Center for Infectious Disease"/>
            <person name="Wu L."/>
            <person name="Ma J."/>
        </authorList>
    </citation>
    <scope>NUCLEOTIDE SEQUENCE [LARGE SCALE GENOMIC DNA]</scope>
    <source>
        <strain evidence="4">JCM 17666</strain>
    </source>
</reference>
<evidence type="ECO:0000259" key="2">
    <source>
        <dbReference type="Pfam" id="PF16220"/>
    </source>
</evidence>
<accession>A0ABP8GFN9</accession>
<dbReference type="InterPro" id="IPR032623">
    <property type="entry name" value="FecR_N"/>
</dbReference>
<comment type="caution">
    <text evidence="3">The sequence shown here is derived from an EMBL/GenBank/DDBJ whole genome shotgun (WGS) entry which is preliminary data.</text>
</comment>
<dbReference type="InterPro" id="IPR012373">
    <property type="entry name" value="Ferrdict_sens_TM"/>
</dbReference>
<dbReference type="Proteomes" id="UP001501671">
    <property type="component" value="Unassembled WGS sequence"/>
</dbReference>
<dbReference type="PANTHER" id="PTHR30273">
    <property type="entry name" value="PERIPLASMIC SIGNAL SENSOR AND SIGMA FACTOR ACTIVATOR FECR-RELATED"/>
    <property type="match status" value="1"/>
</dbReference>
<dbReference type="RefSeq" id="WP_345245863.1">
    <property type="nucleotide sequence ID" value="NZ_BAABFO010000001.1"/>
</dbReference>
<dbReference type="EMBL" id="BAABFO010000001">
    <property type="protein sequence ID" value="GAA4323551.1"/>
    <property type="molecule type" value="Genomic_DNA"/>
</dbReference>
<dbReference type="InterPro" id="IPR006860">
    <property type="entry name" value="FecR"/>
</dbReference>